<feature type="transmembrane region" description="Helical" evidence="1">
    <location>
        <begin position="559"/>
        <end position="576"/>
    </location>
</feature>
<feature type="transmembrane region" description="Helical" evidence="1">
    <location>
        <begin position="349"/>
        <end position="372"/>
    </location>
</feature>
<keyword evidence="1" id="KW-0472">Membrane</keyword>
<name>A0A8A7KBF5_9FIRM</name>
<organism evidence="3 4">
    <name type="scientific">Iocasia fonsfrigidae</name>
    <dbReference type="NCBI Taxonomy" id="2682810"/>
    <lineage>
        <taxon>Bacteria</taxon>
        <taxon>Bacillati</taxon>
        <taxon>Bacillota</taxon>
        <taxon>Clostridia</taxon>
        <taxon>Halanaerobiales</taxon>
        <taxon>Halanaerobiaceae</taxon>
        <taxon>Iocasia</taxon>
    </lineage>
</organism>
<accession>A0A8A7KBF5</accession>
<protein>
    <submittedName>
        <fullName evidence="3">Uncharacterized protein</fullName>
    </submittedName>
</protein>
<feature type="transmembrane region" description="Helical" evidence="1">
    <location>
        <begin position="654"/>
        <end position="672"/>
    </location>
</feature>
<feature type="transmembrane region" description="Helical" evidence="1">
    <location>
        <begin position="620"/>
        <end position="638"/>
    </location>
</feature>
<keyword evidence="1" id="KW-1133">Transmembrane helix</keyword>
<keyword evidence="4" id="KW-1185">Reference proteome</keyword>
<evidence type="ECO:0000256" key="2">
    <source>
        <dbReference type="SAM" id="SignalP"/>
    </source>
</evidence>
<feature type="transmembrane region" description="Helical" evidence="1">
    <location>
        <begin position="482"/>
        <end position="499"/>
    </location>
</feature>
<proteinExistence type="predicted"/>
<dbReference type="InterPro" id="IPR017850">
    <property type="entry name" value="Alkaline_phosphatase_core_sf"/>
</dbReference>
<dbReference type="KEGG" id="ifn:GM661_11635"/>
<dbReference type="AlphaFoldDB" id="A0A8A7KBF5"/>
<feature type="transmembrane region" description="Helical" evidence="1">
    <location>
        <begin position="534"/>
        <end position="552"/>
    </location>
</feature>
<feature type="chain" id="PRO_5032952028" evidence="2">
    <location>
        <begin position="23"/>
        <end position="696"/>
    </location>
</feature>
<evidence type="ECO:0000256" key="1">
    <source>
        <dbReference type="SAM" id="Phobius"/>
    </source>
</evidence>
<feature type="signal peptide" evidence="2">
    <location>
        <begin position="1"/>
        <end position="22"/>
    </location>
</feature>
<reference evidence="3" key="1">
    <citation type="submission" date="2019-12" db="EMBL/GenBank/DDBJ databases">
        <authorList>
            <person name="zhang j."/>
            <person name="sun C.M."/>
        </authorList>
    </citation>
    <scope>NUCLEOTIDE SEQUENCE</scope>
    <source>
        <strain evidence="3">NS-1</strain>
    </source>
</reference>
<gene>
    <name evidence="3" type="ORF">GM661_11635</name>
</gene>
<keyword evidence="2" id="KW-0732">Signal</keyword>
<feature type="transmembrane region" description="Helical" evidence="1">
    <location>
        <begin position="379"/>
        <end position="400"/>
    </location>
</feature>
<dbReference type="EMBL" id="CP046640">
    <property type="protein sequence ID" value="QTL98570.1"/>
    <property type="molecule type" value="Genomic_DNA"/>
</dbReference>
<sequence>MKRLLFFLSALTLFLLPGIAQGAEQPQVIWLITDKLSLDELNSAKTPNIDYLQKKGAFSLMNVRTAGRLQTESAYLSAGAGKKCLESKYSQTGRNIGSAVLNNQISLIKEDNKGNNYNPEIGLWGKIARENDLKIAVLGNSDTYWNEKRTVVAMLMDENGYIPRGDVGKDLLTSLELSKYPWGYQTNWQAIKKRYYQYTSLVDALVIETGDLSRIEEFRGQLPVDMINFEKQKALERVDSFLGFLLTQLDLTETQIGIIVPTPPDKMIRQGARLSWLLLAGRNICPGYLSTSTTRRKGVIRITDLLSIFMLTNGIKQEMKIISYPGKFSWSELKLLNKRITLISKFRPVFIKGFILLQLLLIIIAILGIVWGKFKTFSIINFISEYLLIAVLFVPFNYLIISNLPILTAFAMIFSLLFLTLVELIVVEGLIRHYLYRVVFIALLTILTIGYDLFHDYSLMADSLLGYSSIIGARFYGIGNEYMGIFIGGFLISFTGLIEIIRDYKNGIEKYLIPAAVPIFLSIVYLIGSPTLGANFGGMVTFLLAGGITYYYLSGKKNVFRIILLSLIVFLLIIYLDYSGFLRIRSHIGQAVFRIIQGDWQYILLVIKRKLSMNLKLLRWTIWTRVIFAFIIYLLFVFKKPGPRLKDLFIKRPYLKAGFFGGLAGSIVTILVNDSGVVASATILFFPMLTLLYLYK</sequence>
<feature type="transmembrane region" description="Helical" evidence="1">
    <location>
        <begin position="678"/>
        <end position="695"/>
    </location>
</feature>
<evidence type="ECO:0000313" key="3">
    <source>
        <dbReference type="EMBL" id="QTL98570.1"/>
    </source>
</evidence>
<feature type="transmembrane region" description="Helical" evidence="1">
    <location>
        <begin position="406"/>
        <end position="427"/>
    </location>
</feature>
<feature type="transmembrane region" description="Helical" evidence="1">
    <location>
        <begin position="434"/>
        <end position="454"/>
    </location>
</feature>
<dbReference type="RefSeq" id="WP_230866982.1">
    <property type="nucleotide sequence ID" value="NZ_CP046640.1"/>
</dbReference>
<dbReference type="Proteomes" id="UP000665020">
    <property type="component" value="Chromosome"/>
</dbReference>
<evidence type="ECO:0000313" key="4">
    <source>
        <dbReference type="Proteomes" id="UP000665020"/>
    </source>
</evidence>
<keyword evidence="1" id="KW-0812">Transmembrane</keyword>
<dbReference type="SUPFAM" id="SSF53649">
    <property type="entry name" value="Alkaline phosphatase-like"/>
    <property type="match status" value="1"/>
</dbReference>
<feature type="transmembrane region" description="Helical" evidence="1">
    <location>
        <begin position="511"/>
        <end position="528"/>
    </location>
</feature>